<gene>
    <name evidence="3" type="ORF">BJY14_007890</name>
</gene>
<evidence type="ECO:0000259" key="2">
    <source>
        <dbReference type="Pfam" id="PF14040"/>
    </source>
</evidence>
<feature type="region of interest" description="Disordered" evidence="1">
    <location>
        <begin position="240"/>
        <end position="272"/>
    </location>
</feature>
<organism evidence="3 4">
    <name type="scientific">Actinomadura luteofluorescens</name>
    <dbReference type="NCBI Taxonomy" id="46163"/>
    <lineage>
        <taxon>Bacteria</taxon>
        <taxon>Bacillati</taxon>
        <taxon>Actinomycetota</taxon>
        <taxon>Actinomycetes</taxon>
        <taxon>Streptosporangiales</taxon>
        <taxon>Thermomonosporaceae</taxon>
        <taxon>Actinomadura</taxon>
    </lineage>
</organism>
<dbReference type="InterPro" id="IPR029476">
    <property type="entry name" value="DNase_NucA_NucB"/>
</dbReference>
<accession>A0A7Y9JJW3</accession>
<dbReference type="Pfam" id="PF14040">
    <property type="entry name" value="DNase_NucA_NucB"/>
    <property type="match status" value="1"/>
</dbReference>
<feature type="compositionally biased region" description="Pro residues" evidence="1">
    <location>
        <begin position="9"/>
        <end position="20"/>
    </location>
</feature>
<evidence type="ECO:0000313" key="4">
    <source>
        <dbReference type="Proteomes" id="UP000529783"/>
    </source>
</evidence>
<evidence type="ECO:0000256" key="1">
    <source>
        <dbReference type="SAM" id="MobiDB-lite"/>
    </source>
</evidence>
<keyword evidence="4" id="KW-1185">Reference proteome</keyword>
<feature type="region of interest" description="Disordered" evidence="1">
    <location>
        <begin position="1"/>
        <end position="54"/>
    </location>
</feature>
<proteinExistence type="predicted"/>
<dbReference type="RefSeq" id="WP_179848196.1">
    <property type="nucleotide sequence ID" value="NZ_JACCBA010000001.1"/>
</dbReference>
<dbReference type="EMBL" id="JACCBA010000001">
    <property type="protein sequence ID" value="NYD51907.1"/>
    <property type="molecule type" value="Genomic_DNA"/>
</dbReference>
<feature type="domain" description="Deoxyribonuclease NucA/NucB" evidence="2">
    <location>
        <begin position="329"/>
        <end position="405"/>
    </location>
</feature>
<feature type="compositionally biased region" description="Basic and acidic residues" evidence="1">
    <location>
        <begin position="30"/>
        <end position="44"/>
    </location>
</feature>
<dbReference type="Proteomes" id="UP000529783">
    <property type="component" value="Unassembled WGS sequence"/>
</dbReference>
<reference evidence="3 4" key="1">
    <citation type="submission" date="2020-07" db="EMBL/GenBank/DDBJ databases">
        <title>Sequencing the genomes of 1000 actinobacteria strains.</title>
        <authorList>
            <person name="Klenk H.-P."/>
        </authorList>
    </citation>
    <scope>NUCLEOTIDE SEQUENCE [LARGE SCALE GENOMIC DNA]</scope>
    <source>
        <strain evidence="3 4">DSM 40398</strain>
    </source>
</reference>
<dbReference type="AlphaFoldDB" id="A0A7Y9JJW3"/>
<feature type="compositionally biased region" description="Basic and acidic residues" evidence="1">
    <location>
        <begin position="245"/>
        <end position="260"/>
    </location>
</feature>
<name>A0A7Y9JJW3_9ACTN</name>
<comment type="caution">
    <text evidence="3">The sequence shown here is derived from an EMBL/GenBank/DDBJ whole genome shotgun (WGS) entry which is preliminary data.</text>
</comment>
<sequence length="409" mass="43692">MGTGASASPPKPPSVAPSPPRLSTAPAEGVQRHWREQPQPDESRSCATVKQRAAAAGRSKSSDSLISCADFVTMSTNADIGLDPDTGDDPLPAGCGQAIGSKIVERGIDCQRGAILYELWTKPKPPEVPKLVGTATIMVDSVDKLGWKAPNFNRTVKVKMVAATGRALSGIKIGADVKCFGSGCTLDYVSTGAVKDLAPAVPLDGFAQFHSSPPASSDPTAALAHYMRTTISIRHVNVDEPNPLEESHESELVRCDKRPPSPDPDTPNDAGGCVFPDLAPTYTLSKTTGTATKTAAHIERAQAATLNHWGRYTGAATDKPLTRLVDETLAEKNRTAACAAAPSPRPTGMDCDEYPFAATYQGAALEGKGDFHWELIDRSDNRAEGAYRKQWYLENRVIDEDPFWVKIVP</sequence>
<evidence type="ECO:0000313" key="3">
    <source>
        <dbReference type="EMBL" id="NYD51907.1"/>
    </source>
</evidence>
<protein>
    <recommendedName>
        <fullName evidence="2">Deoxyribonuclease NucA/NucB domain-containing protein</fullName>
    </recommendedName>
</protein>